<organism evidence="6 7">
    <name type="scientific">Dictyostelium firmibasis</name>
    <dbReference type="NCBI Taxonomy" id="79012"/>
    <lineage>
        <taxon>Eukaryota</taxon>
        <taxon>Amoebozoa</taxon>
        <taxon>Evosea</taxon>
        <taxon>Eumycetozoa</taxon>
        <taxon>Dictyostelia</taxon>
        <taxon>Dictyosteliales</taxon>
        <taxon>Dictyosteliaceae</taxon>
        <taxon>Dictyostelium</taxon>
    </lineage>
</organism>
<dbReference type="Pfam" id="PF03517">
    <property type="entry name" value="Voldacs"/>
    <property type="match status" value="1"/>
</dbReference>
<comment type="caution">
    <text evidence="6">The sequence shown here is derived from an EMBL/GenBank/DDBJ whole genome shotgun (WGS) entry which is preliminary data.</text>
</comment>
<feature type="compositionally biased region" description="Acidic residues" evidence="5">
    <location>
        <begin position="174"/>
        <end position="189"/>
    </location>
</feature>
<gene>
    <name evidence="6" type="ORF">RB653_001296</name>
</gene>
<dbReference type="EMBL" id="JAVFKY010000002">
    <property type="protein sequence ID" value="KAK5581265.1"/>
    <property type="molecule type" value="Genomic_DNA"/>
</dbReference>
<protein>
    <recommendedName>
        <fullName evidence="8">Methylosome subunit pICln</fullName>
    </recommendedName>
</protein>
<dbReference type="InterPro" id="IPR039924">
    <property type="entry name" value="ICln/Lot5/Saf5"/>
</dbReference>
<keyword evidence="4" id="KW-0539">Nucleus</keyword>
<evidence type="ECO:0008006" key="8">
    <source>
        <dbReference type="Google" id="ProtNLM"/>
    </source>
</evidence>
<dbReference type="Proteomes" id="UP001344447">
    <property type="component" value="Unassembled WGS sequence"/>
</dbReference>
<dbReference type="GO" id="GO:0005829">
    <property type="term" value="C:cytosol"/>
    <property type="evidence" value="ECO:0007669"/>
    <property type="project" value="TreeGrafter"/>
</dbReference>
<feature type="region of interest" description="Disordered" evidence="5">
    <location>
        <begin position="138"/>
        <end position="189"/>
    </location>
</feature>
<dbReference type="PANTHER" id="PTHR21399:SF0">
    <property type="entry name" value="METHYLOSOME SUBUNIT PICLN"/>
    <property type="match status" value="1"/>
</dbReference>
<evidence type="ECO:0000313" key="6">
    <source>
        <dbReference type="EMBL" id="KAK5581265.1"/>
    </source>
</evidence>
<comment type="subcellular location">
    <subcellularLocation>
        <location evidence="2">Cytoplasm</location>
    </subcellularLocation>
    <subcellularLocation>
        <location evidence="1">Nucleus</location>
    </subcellularLocation>
</comment>
<dbReference type="GO" id="GO:0034715">
    <property type="term" value="C:pICln-Sm protein complex"/>
    <property type="evidence" value="ECO:0007669"/>
    <property type="project" value="TreeGrafter"/>
</dbReference>
<dbReference type="GO" id="GO:0045292">
    <property type="term" value="P:mRNA cis splicing, via spliceosome"/>
    <property type="evidence" value="ECO:0007669"/>
    <property type="project" value="TreeGrafter"/>
</dbReference>
<evidence type="ECO:0000313" key="7">
    <source>
        <dbReference type="Proteomes" id="UP001344447"/>
    </source>
</evidence>
<dbReference type="AlphaFoldDB" id="A0AAN7U850"/>
<evidence type="ECO:0000256" key="4">
    <source>
        <dbReference type="ARBA" id="ARBA00023242"/>
    </source>
</evidence>
<dbReference type="GO" id="GO:0005681">
    <property type="term" value="C:spliceosomal complex"/>
    <property type="evidence" value="ECO:0007669"/>
    <property type="project" value="TreeGrafter"/>
</dbReference>
<evidence type="ECO:0000256" key="3">
    <source>
        <dbReference type="ARBA" id="ARBA00022490"/>
    </source>
</evidence>
<dbReference type="PANTHER" id="PTHR21399">
    <property type="entry name" value="CHLORIDE CONDUCTANCE REGULATORY PROTEIN ICLN"/>
    <property type="match status" value="1"/>
</dbReference>
<reference evidence="6 7" key="1">
    <citation type="submission" date="2023-11" db="EMBL/GenBank/DDBJ databases">
        <title>Dfirmibasis_genome.</title>
        <authorList>
            <person name="Edelbroek B."/>
            <person name="Kjellin J."/>
            <person name="Jerlstrom-Hultqvist J."/>
            <person name="Soderbom F."/>
        </authorList>
    </citation>
    <scope>NUCLEOTIDE SEQUENCE [LARGE SCALE GENOMIC DNA]</scope>
    <source>
        <strain evidence="6 7">TNS-C-14</strain>
    </source>
</reference>
<accession>A0AAN7U850</accession>
<feature type="compositionally biased region" description="Acidic residues" evidence="5">
    <location>
        <begin position="142"/>
        <end position="151"/>
    </location>
</feature>
<evidence type="ECO:0000256" key="2">
    <source>
        <dbReference type="ARBA" id="ARBA00004496"/>
    </source>
</evidence>
<feature type="region of interest" description="Disordered" evidence="5">
    <location>
        <begin position="90"/>
        <end position="113"/>
    </location>
</feature>
<name>A0AAN7U850_9MYCE</name>
<keyword evidence="3" id="KW-0963">Cytoplasm</keyword>
<sequence>MVEIKDLLKTEDEEVFFELGNTTIYIGPQSLGEGHIYVTNKNVHWISKNNKTKYTFNFYSIGLNAVFSKTDEFPSSVYCQVDQIITVDGDNKMKEEEEEEEEEEENNDDDDVYTEIRFIPLDETKIHSIYDALCKGALLNPDPEDDEDDFYYGDGDNNDQQLAFDPNDINRFDDAEEEEEEEEEDDEQQ</sequence>
<dbReference type="Gene3D" id="2.30.29.30">
    <property type="entry name" value="Pleckstrin-homology domain (PH domain)/Phosphotyrosine-binding domain (PTB)"/>
    <property type="match status" value="1"/>
</dbReference>
<dbReference type="InterPro" id="IPR011993">
    <property type="entry name" value="PH-like_dom_sf"/>
</dbReference>
<evidence type="ECO:0000256" key="1">
    <source>
        <dbReference type="ARBA" id="ARBA00004123"/>
    </source>
</evidence>
<dbReference type="GO" id="GO:0000387">
    <property type="term" value="P:spliceosomal snRNP assembly"/>
    <property type="evidence" value="ECO:0007669"/>
    <property type="project" value="TreeGrafter"/>
</dbReference>
<evidence type="ECO:0000256" key="5">
    <source>
        <dbReference type="SAM" id="MobiDB-lite"/>
    </source>
</evidence>
<keyword evidence="7" id="KW-1185">Reference proteome</keyword>
<feature type="compositionally biased region" description="Acidic residues" evidence="5">
    <location>
        <begin position="96"/>
        <end position="113"/>
    </location>
</feature>
<proteinExistence type="predicted"/>